<dbReference type="RefSeq" id="WP_114983020.1">
    <property type="nucleotide sequence ID" value="NZ_CP027806.1"/>
</dbReference>
<dbReference type="EMBL" id="CP027806">
    <property type="protein sequence ID" value="AXI99689.1"/>
    <property type="molecule type" value="Genomic_DNA"/>
</dbReference>
<dbReference type="Pfam" id="PF05834">
    <property type="entry name" value="Lycopene_cycl"/>
    <property type="match status" value="1"/>
</dbReference>
<keyword evidence="2" id="KW-1185">Reference proteome</keyword>
<dbReference type="Proteomes" id="UP000254808">
    <property type="component" value="Chromosome"/>
</dbReference>
<reference evidence="1 2" key="1">
    <citation type="submission" date="2018-03" db="EMBL/GenBank/DDBJ databases">
        <title>Phenotypic and genomic properties of Cyclonatronum proteinivorum gen. nov., sp. nov., a haloalkaliphilic bacteroidete from soda lakes possessing Na+-translocating rhodopsin.</title>
        <authorList>
            <person name="Toshchakov S.V."/>
            <person name="Korzhenkov A."/>
            <person name="Samarov N.I."/>
            <person name="Kublanov I.V."/>
            <person name="Muntyan M.S."/>
            <person name="Sorokin D.Y."/>
        </authorList>
    </citation>
    <scope>NUCLEOTIDE SEQUENCE [LARGE SCALE GENOMIC DNA]</scope>
    <source>
        <strain evidence="1 2">Omega</strain>
    </source>
</reference>
<dbReference type="KEGG" id="cprv:CYPRO_0402"/>
<protein>
    <submittedName>
        <fullName evidence="1">Lycopene beta-cyclase</fullName>
    </submittedName>
</protein>
<gene>
    <name evidence="1" type="ORF">CYPRO_0402</name>
</gene>
<proteinExistence type="predicted"/>
<dbReference type="Gene3D" id="3.50.50.60">
    <property type="entry name" value="FAD/NAD(P)-binding domain"/>
    <property type="match status" value="1"/>
</dbReference>
<dbReference type="InterPro" id="IPR036188">
    <property type="entry name" value="FAD/NAD-bd_sf"/>
</dbReference>
<evidence type="ECO:0000313" key="1">
    <source>
        <dbReference type="EMBL" id="AXI99689.1"/>
    </source>
</evidence>
<sequence length="384" mass="44632">MEAPYDIILIGGGCSAMQWLRVFLEQEEAGQQQVLVVDKDQAFPDRTWCFWSNKPHGYENIVTHSWSKIRFASPWGETMQDVSPYRYHYVSGRHFFEAASKELLSKSNVHRITDTVQAVHQVNGQTEVHGETGQYSAKYVLSSVPSTEKLRNLSENKPLVKLWQHFRGWFIKTSEAAFDPEEVMLMDFRTPQRDGAVFFYVLPFTADYALVECTVFGQQIWDQFAYEEALRTYIRTYITTKDYEIKDTEEGRIPMSQRDFSRLGFDGTQALGTAAGNVKPSTGYMFLRSLRHVQQQFGAVPAQSVPPRFAFYDALLLRIIEESPEEVSRIMHALFTRNPFQHVFRFLDEESRLTDDIRMFATLPWRPFLKQLFKKILQPNKDPL</sequence>
<dbReference type="SUPFAM" id="SSF51905">
    <property type="entry name" value="FAD/NAD(P)-binding domain"/>
    <property type="match status" value="1"/>
</dbReference>
<evidence type="ECO:0000313" key="2">
    <source>
        <dbReference type="Proteomes" id="UP000254808"/>
    </source>
</evidence>
<dbReference type="OrthoDB" id="24355at2"/>
<organism evidence="1 2">
    <name type="scientific">Cyclonatronum proteinivorum</name>
    <dbReference type="NCBI Taxonomy" id="1457365"/>
    <lineage>
        <taxon>Bacteria</taxon>
        <taxon>Pseudomonadati</taxon>
        <taxon>Balneolota</taxon>
        <taxon>Balneolia</taxon>
        <taxon>Balneolales</taxon>
        <taxon>Cyclonatronaceae</taxon>
        <taxon>Cyclonatronum</taxon>
    </lineage>
</organism>
<name>A0A345UGT8_9BACT</name>
<accession>A0A345UGT8</accession>
<dbReference type="AlphaFoldDB" id="A0A345UGT8"/>